<feature type="domain" description="Hydantoinase B/oxoprolinase" evidence="1">
    <location>
        <begin position="22"/>
        <end position="543"/>
    </location>
</feature>
<evidence type="ECO:0000259" key="1">
    <source>
        <dbReference type="Pfam" id="PF02538"/>
    </source>
</evidence>
<dbReference type="Proteomes" id="UP000002027">
    <property type="component" value="Chromosome 2"/>
</dbReference>
<evidence type="ECO:0000313" key="3">
    <source>
        <dbReference type="Proteomes" id="UP000002027"/>
    </source>
</evidence>
<sequence>MARHTSESPGRSRSGAAARQIDPVTLEILGSNLHAAAEEMAVSLRRTAYSSIVREAMDFSCCLFDGQARMVAQAANIPMHLNSLPLALTDWLQEYPIAELEPGDLLIGNDPYRGGNHLQDVITFMPIFVEGRVVAFAASLAHWVDVGGRSPGSIGNDVTDNYQEGICIPPLKIMRRGEMDQNILKMILRNVREPEKTYGDLRGQIAANRTAECRILELIDRYGLETVEAGMEGLIDYSEQRMRRGLRERIPDGEATFEDVIDDTGVVMHECRIRVTVTKQGDRITVDFTGTDPQQMGAANSPIGPTTSAVYYVIKAIAGPDIPINDGCYRPIEIVAPEGSLVNATLPAACQARNVICHRITDVLFGALSQLCPEQVMAACYGCTPSYTMGGYSERRGRHFAFYEVLGGGMGGRLGVDGVDCCAANTSNFLNIPVEMIELELPVTIQRYELVPDSGGVGEFRGGCSGRRDMTVHTDVVMSFLDERHKHAPWGLFGGGPGGKGLFRIISPNGQEREIYSKATNVLVKAGETVSLITPGGGGYGDPRRRPREKVAWDLKNGYITEETARRAYGWTG</sequence>
<dbReference type="eggNOG" id="COG0146">
    <property type="taxonomic scope" value="Bacteria"/>
</dbReference>
<dbReference type="KEGG" id="sti:Sthe_2891"/>
<reference evidence="3" key="1">
    <citation type="submission" date="2009-11" db="EMBL/GenBank/DDBJ databases">
        <title>The complete chromosome 2 of Sphaerobacter thermophilus DSM 20745.</title>
        <authorList>
            <person name="Lucas S."/>
            <person name="Copeland A."/>
            <person name="Lapidus A."/>
            <person name="Glavina del Rio T."/>
            <person name="Dalin E."/>
            <person name="Tice H."/>
            <person name="Bruce D."/>
            <person name="Goodwin L."/>
            <person name="Pitluck S."/>
            <person name="Kyrpides N."/>
            <person name="Mavromatis K."/>
            <person name="Ivanova N."/>
            <person name="Mikhailova N."/>
            <person name="LaButti K.M."/>
            <person name="Clum A."/>
            <person name="Sun H.I."/>
            <person name="Brettin T."/>
            <person name="Detter J.C."/>
            <person name="Han C."/>
            <person name="Larimer F."/>
            <person name="Land M."/>
            <person name="Hauser L."/>
            <person name="Markowitz V."/>
            <person name="Cheng J.F."/>
            <person name="Hugenholtz P."/>
            <person name="Woyke T."/>
            <person name="Wu D."/>
            <person name="Steenblock K."/>
            <person name="Schneider S."/>
            <person name="Pukall R."/>
            <person name="Goeker M."/>
            <person name="Klenk H.P."/>
            <person name="Eisen J.A."/>
        </authorList>
    </citation>
    <scope>NUCLEOTIDE SEQUENCE [LARGE SCALE GENOMIC DNA]</scope>
    <source>
        <strain evidence="3">ATCC 49802 / DSM 20745 / S 6022</strain>
    </source>
</reference>
<proteinExistence type="predicted"/>
<dbReference type="GO" id="GO:0017168">
    <property type="term" value="F:5-oxoprolinase (ATP-hydrolyzing) activity"/>
    <property type="evidence" value="ECO:0007669"/>
    <property type="project" value="UniProtKB-EC"/>
</dbReference>
<dbReference type="PANTHER" id="PTHR11365">
    <property type="entry name" value="5-OXOPROLINASE RELATED"/>
    <property type="match status" value="1"/>
</dbReference>
<keyword evidence="2" id="KW-0378">Hydrolase</keyword>
<dbReference type="GO" id="GO:0005829">
    <property type="term" value="C:cytosol"/>
    <property type="evidence" value="ECO:0007669"/>
    <property type="project" value="TreeGrafter"/>
</dbReference>
<accession>D1C907</accession>
<dbReference type="Pfam" id="PF02538">
    <property type="entry name" value="Hydantoinase_B"/>
    <property type="match status" value="1"/>
</dbReference>
<dbReference type="AlphaFoldDB" id="D1C907"/>
<dbReference type="EMBL" id="CP001824">
    <property type="protein sequence ID" value="ACZ40300.1"/>
    <property type="molecule type" value="Genomic_DNA"/>
</dbReference>
<dbReference type="HOGENOM" id="CLU_020413_1_0_0"/>
<reference evidence="2 3" key="2">
    <citation type="journal article" date="2010" name="Stand. Genomic Sci.">
        <title>Complete genome sequence of Desulfohalobium retbaense type strain (HR(100)).</title>
        <authorList>
            <person name="Spring S."/>
            <person name="Nolan M."/>
            <person name="Lapidus A."/>
            <person name="Glavina Del Rio T."/>
            <person name="Copeland A."/>
            <person name="Tice H."/>
            <person name="Cheng J.F."/>
            <person name="Lucas S."/>
            <person name="Land M."/>
            <person name="Chen F."/>
            <person name="Bruce D."/>
            <person name="Goodwin L."/>
            <person name="Pitluck S."/>
            <person name="Ivanova N."/>
            <person name="Mavromatis K."/>
            <person name="Mikhailova N."/>
            <person name="Pati A."/>
            <person name="Chen A."/>
            <person name="Palaniappan K."/>
            <person name="Hauser L."/>
            <person name="Chang Y.J."/>
            <person name="Jeffries C.D."/>
            <person name="Munk C."/>
            <person name="Kiss H."/>
            <person name="Chain P."/>
            <person name="Han C."/>
            <person name="Brettin T."/>
            <person name="Detter J.C."/>
            <person name="Schuler E."/>
            <person name="Goker M."/>
            <person name="Rohde M."/>
            <person name="Bristow J."/>
            <person name="Eisen J.A."/>
            <person name="Markowitz V."/>
            <person name="Hugenholtz P."/>
            <person name="Kyrpides N.C."/>
            <person name="Klenk H.P."/>
        </authorList>
    </citation>
    <scope>NUCLEOTIDE SEQUENCE [LARGE SCALE GENOMIC DNA]</scope>
    <source>
        <strain evidence="3">ATCC 49802 / DSM 20745 / S 6022</strain>
    </source>
</reference>
<gene>
    <name evidence="2" type="ordered locus">Sthe_2891</name>
</gene>
<name>D1C907_SPHTD</name>
<dbReference type="InParanoid" id="D1C907"/>
<dbReference type="InterPro" id="IPR003692">
    <property type="entry name" value="Hydantoinase_B"/>
</dbReference>
<dbReference type="GO" id="GO:0006749">
    <property type="term" value="P:glutathione metabolic process"/>
    <property type="evidence" value="ECO:0007669"/>
    <property type="project" value="TreeGrafter"/>
</dbReference>
<dbReference type="InterPro" id="IPR045079">
    <property type="entry name" value="Oxoprolinase-like"/>
</dbReference>
<evidence type="ECO:0000313" key="2">
    <source>
        <dbReference type="EMBL" id="ACZ40300.1"/>
    </source>
</evidence>
<dbReference type="STRING" id="479434.Sthe_2891"/>
<keyword evidence="3" id="KW-1185">Reference proteome</keyword>
<protein>
    <submittedName>
        <fullName evidence="2">5-oxoprolinase (ATP-hydrolyzing)</fullName>
        <ecNumber evidence="2">3.5.2.9</ecNumber>
    </submittedName>
</protein>
<organism evidence="2 3">
    <name type="scientific">Sphaerobacter thermophilus (strain ATCC 49802 / DSM 20745 / KCCM 41009 / NCIMB 13125 / S 6022)</name>
    <dbReference type="NCBI Taxonomy" id="479434"/>
    <lineage>
        <taxon>Bacteria</taxon>
        <taxon>Pseudomonadati</taxon>
        <taxon>Thermomicrobiota</taxon>
        <taxon>Thermomicrobia</taxon>
        <taxon>Sphaerobacterales</taxon>
        <taxon>Sphaerobacterineae</taxon>
        <taxon>Sphaerobacteraceae</taxon>
        <taxon>Sphaerobacter</taxon>
    </lineage>
</organism>
<dbReference type="PANTHER" id="PTHR11365:SF23">
    <property type="entry name" value="HYPOTHETICAL 5-OXOPROLINASE (EUROFUNG)-RELATED"/>
    <property type="match status" value="1"/>
</dbReference>
<dbReference type="EC" id="3.5.2.9" evidence="2"/>
<dbReference type="RefSeq" id="WP_012873336.1">
    <property type="nucleotide sequence ID" value="NC_013524.1"/>
</dbReference>
<dbReference type="OrthoDB" id="102473at2"/>